<dbReference type="PANTHER" id="PTHR48081:SF8">
    <property type="entry name" value="ALPHA_BETA HYDROLASE FOLD-3 DOMAIN-CONTAINING PROTEIN-RELATED"/>
    <property type="match status" value="1"/>
</dbReference>
<accession>A0A5C3NJP2</accession>
<evidence type="ECO:0000313" key="4">
    <source>
        <dbReference type="Proteomes" id="UP000305948"/>
    </source>
</evidence>
<keyword evidence="1" id="KW-0378">Hydrolase</keyword>
<dbReference type="GO" id="GO:0016787">
    <property type="term" value="F:hydrolase activity"/>
    <property type="evidence" value="ECO:0007669"/>
    <property type="project" value="UniProtKB-KW"/>
</dbReference>
<name>A0A5C3NJP2_9AGAM</name>
<dbReference type="PANTHER" id="PTHR48081">
    <property type="entry name" value="AB HYDROLASE SUPERFAMILY PROTEIN C4A8.06C"/>
    <property type="match status" value="1"/>
</dbReference>
<dbReference type="OrthoDB" id="408631at2759"/>
<protein>
    <recommendedName>
        <fullName evidence="2">Alpha/beta hydrolase fold-3 domain-containing protein</fullName>
    </recommendedName>
</protein>
<sequence>MTTPTVWQPLPEHIVNKLDPEYVAFHNEHILHTRLQHQRPWDPAIRSKPTVPGESEPLQVGNIKDVKLSKFSVRVYTPEGDAPEKGWPVLLYFHGGGWTLGGIGAEASICTNVCKRANCVVVSVDYRLAPENPYPAAAEDAVEALEWLYNKGASEINVDVNAIAVGGSSSGGNLSAICGLKASQLSPPVPIALQVLLVPVTDNTADASGTTHASWRENKDTAWLNIARMEWFKSNYLPNKEDWTKWDASPYFAPDELIAKAPRAWVAVCELDILRDEGVAYAEKLKRNGVQVEVKLYKGAPHQIMAMDGVTQLGKQMVSDIVDVIGKTFGTI</sequence>
<organism evidence="3 4">
    <name type="scientific">Heliocybe sulcata</name>
    <dbReference type="NCBI Taxonomy" id="5364"/>
    <lineage>
        <taxon>Eukaryota</taxon>
        <taxon>Fungi</taxon>
        <taxon>Dikarya</taxon>
        <taxon>Basidiomycota</taxon>
        <taxon>Agaricomycotina</taxon>
        <taxon>Agaricomycetes</taxon>
        <taxon>Gloeophyllales</taxon>
        <taxon>Gloeophyllaceae</taxon>
        <taxon>Heliocybe</taxon>
    </lineage>
</organism>
<reference evidence="3 4" key="1">
    <citation type="journal article" date="2019" name="Nat. Ecol. Evol.">
        <title>Megaphylogeny resolves global patterns of mushroom evolution.</title>
        <authorList>
            <person name="Varga T."/>
            <person name="Krizsan K."/>
            <person name="Foldi C."/>
            <person name="Dima B."/>
            <person name="Sanchez-Garcia M."/>
            <person name="Sanchez-Ramirez S."/>
            <person name="Szollosi G.J."/>
            <person name="Szarkandi J.G."/>
            <person name="Papp V."/>
            <person name="Albert L."/>
            <person name="Andreopoulos W."/>
            <person name="Angelini C."/>
            <person name="Antonin V."/>
            <person name="Barry K.W."/>
            <person name="Bougher N.L."/>
            <person name="Buchanan P."/>
            <person name="Buyck B."/>
            <person name="Bense V."/>
            <person name="Catcheside P."/>
            <person name="Chovatia M."/>
            <person name="Cooper J."/>
            <person name="Damon W."/>
            <person name="Desjardin D."/>
            <person name="Finy P."/>
            <person name="Geml J."/>
            <person name="Haridas S."/>
            <person name="Hughes K."/>
            <person name="Justo A."/>
            <person name="Karasinski D."/>
            <person name="Kautmanova I."/>
            <person name="Kiss B."/>
            <person name="Kocsube S."/>
            <person name="Kotiranta H."/>
            <person name="LaButti K.M."/>
            <person name="Lechner B.E."/>
            <person name="Liimatainen K."/>
            <person name="Lipzen A."/>
            <person name="Lukacs Z."/>
            <person name="Mihaltcheva S."/>
            <person name="Morgado L.N."/>
            <person name="Niskanen T."/>
            <person name="Noordeloos M.E."/>
            <person name="Ohm R.A."/>
            <person name="Ortiz-Santana B."/>
            <person name="Ovrebo C."/>
            <person name="Racz N."/>
            <person name="Riley R."/>
            <person name="Savchenko A."/>
            <person name="Shiryaev A."/>
            <person name="Soop K."/>
            <person name="Spirin V."/>
            <person name="Szebenyi C."/>
            <person name="Tomsovsky M."/>
            <person name="Tulloss R.E."/>
            <person name="Uehling J."/>
            <person name="Grigoriev I.V."/>
            <person name="Vagvolgyi C."/>
            <person name="Papp T."/>
            <person name="Martin F.M."/>
            <person name="Miettinen O."/>
            <person name="Hibbett D.S."/>
            <person name="Nagy L.G."/>
        </authorList>
    </citation>
    <scope>NUCLEOTIDE SEQUENCE [LARGE SCALE GENOMIC DNA]</scope>
    <source>
        <strain evidence="3 4">OMC1185</strain>
    </source>
</reference>
<evidence type="ECO:0000259" key="2">
    <source>
        <dbReference type="Pfam" id="PF07859"/>
    </source>
</evidence>
<dbReference type="InterPro" id="IPR029058">
    <property type="entry name" value="AB_hydrolase_fold"/>
</dbReference>
<keyword evidence="4" id="KW-1185">Reference proteome</keyword>
<dbReference type="InterPro" id="IPR050300">
    <property type="entry name" value="GDXG_lipolytic_enzyme"/>
</dbReference>
<evidence type="ECO:0000313" key="3">
    <source>
        <dbReference type="EMBL" id="TFK57117.1"/>
    </source>
</evidence>
<feature type="domain" description="Alpha/beta hydrolase fold-3" evidence="2">
    <location>
        <begin position="90"/>
        <end position="305"/>
    </location>
</feature>
<gene>
    <name evidence="3" type="ORF">OE88DRAFT_1650701</name>
</gene>
<dbReference type="InterPro" id="IPR013094">
    <property type="entry name" value="AB_hydrolase_3"/>
</dbReference>
<dbReference type="SUPFAM" id="SSF53474">
    <property type="entry name" value="alpha/beta-Hydrolases"/>
    <property type="match status" value="1"/>
</dbReference>
<dbReference type="Pfam" id="PF07859">
    <property type="entry name" value="Abhydrolase_3"/>
    <property type="match status" value="1"/>
</dbReference>
<dbReference type="EMBL" id="ML213503">
    <property type="protein sequence ID" value="TFK57117.1"/>
    <property type="molecule type" value="Genomic_DNA"/>
</dbReference>
<dbReference type="STRING" id="5364.A0A5C3NJP2"/>
<dbReference type="Gene3D" id="3.40.50.1820">
    <property type="entry name" value="alpha/beta hydrolase"/>
    <property type="match status" value="1"/>
</dbReference>
<dbReference type="Proteomes" id="UP000305948">
    <property type="component" value="Unassembled WGS sequence"/>
</dbReference>
<proteinExistence type="predicted"/>
<dbReference type="AlphaFoldDB" id="A0A5C3NJP2"/>
<evidence type="ECO:0000256" key="1">
    <source>
        <dbReference type="ARBA" id="ARBA00022801"/>
    </source>
</evidence>